<dbReference type="Proteomes" id="UP000261257">
    <property type="component" value="Unassembled WGS sequence"/>
</dbReference>
<reference evidence="1 2" key="1">
    <citation type="submission" date="2018-08" db="EMBL/GenBank/DDBJ databases">
        <title>A genome reference for cultivated species of the human gut microbiota.</title>
        <authorList>
            <person name="Zou Y."/>
            <person name="Xue W."/>
            <person name="Luo G."/>
        </authorList>
    </citation>
    <scope>NUCLEOTIDE SEQUENCE [LARGE SCALE GENOMIC DNA]</scope>
    <source>
        <strain evidence="1 2">TF05-11AC</strain>
    </source>
</reference>
<gene>
    <name evidence="1" type="ORF">DXC39_23805</name>
</gene>
<proteinExistence type="predicted"/>
<accession>A0A3E4U0P3</accession>
<organism evidence="1 2">
    <name type="scientific">Hungatella hathewayi</name>
    <dbReference type="NCBI Taxonomy" id="154046"/>
    <lineage>
        <taxon>Bacteria</taxon>
        <taxon>Bacillati</taxon>
        <taxon>Bacillota</taxon>
        <taxon>Clostridia</taxon>
        <taxon>Lachnospirales</taxon>
        <taxon>Lachnospiraceae</taxon>
        <taxon>Hungatella</taxon>
    </lineage>
</organism>
<evidence type="ECO:0000313" key="2">
    <source>
        <dbReference type="Proteomes" id="UP000261257"/>
    </source>
</evidence>
<dbReference type="AlphaFoldDB" id="A0A3E4U0P3"/>
<name>A0A3E4U0P3_9FIRM</name>
<protein>
    <submittedName>
        <fullName evidence="1">Uncharacterized protein</fullName>
    </submittedName>
</protein>
<dbReference type="EMBL" id="QSSQ01000032">
    <property type="protein sequence ID" value="RGL99158.1"/>
    <property type="molecule type" value="Genomic_DNA"/>
</dbReference>
<sequence length="131" mass="14519">MKEIEKLRWMKERIAEETGGKQWLSTGIGLPLMVKMQDSCQAALYVAMVKNKQTGKYHADVKGFLRSFSGYCDGNRLGQLGEEIGRLSALVSELEAAALSVGEDTLLAFCKELEQQEVQIRGEGICETSEN</sequence>
<evidence type="ECO:0000313" key="1">
    <source>
        <dbReference type="EMBL" id="RGL99158.1"/>
    </source>
</evidence>
<comment type="caution">
    <text evidence="1">The sequence shown here is derived from an EMBL/GenBank/DDBJ whole genome shotgun (WGS) entry which is preliminary data.</text>
</comment>